<dbReference type="SMART" id="SM01130">
    <property type="entry name" value="DHDPS"/>
    <property type="match status" value="1"/>
</dbReference>
<evidence type="ECO:0000256" key="4">
    <source>
        <dbReference type="PIRNR" id="PIRNR001365"/>
    </source>
</evidence>
<dbReference type="EMBL" id="JAWNFU010000002">
    <property type="protein sequence ID" value="MDY5153389.1"/>
    <property type="molecule type" value="Genomic_DNA"/>
</dbReference>
<dbReference type="EC" id="4.3.3.7" evidence="7"/>
<dbReference type="GO" id="GO:0008747">
    <property type="term" value="F:N-acetylneuraminate lyase activity"/>
    <property type="evidence" value="ECO:0007669"/>
    <property type="project" value="UniProtKB-EC"/>
</dbReference>
<reference evidence="7" key="3">
    <citation type="submission" date="2023-10" db="EMBL/GenBank/DDBJ databases">
        <title>Whole Genome based description of the genera Actinobaculum and Actinotignum reveals a complex phylogenetic relationship within the species included in the genus Actinotignum.</title>
        <authorList>
            <person name="Jensen C.S."/>
            <person name="Dargis R."/>
            <person name="Kemp M."/>
            <person name="Christensen J.J."/>
        </authorList>
    </citation>
    <scope>NUCLEOTIDE SEQUENCE</scope>
    <source>
        <strain evidence="7">Actinobaculum_suis_CCUG19206T</strain>
    </source>
</reference>
<evidence type="ECO:0000313" key="9">
    <source>
        <dbReference type="Proteomes" id="UP000182744"/>
    </source>
</evidence>
<dbReference type="EMBL" id="FNAU01000003">
    <property type="protein sequence ID" value="SDE16704.1"/>
    <property type="molecule type" value="Genomic_DNA"/>
</dbReference>
<dbReference type="GO" id="GO:0047448">
    <property type="term" value="F:5-dehydro-4-deoxyglucarate dehydratase activity"/>
    <property type="evidence" value="ECO:0007669"/>
    <property type="project" value="UniProtKB-EC"/>
</dbReference>
<dbReference type="PRINTS" id="PR00146">
    <property type="entry name" value="DHPICSNTHASE"/>
</dbReference>
<dbReference type="SUPFAM" id="SSF51569">
    <property type="entry name" value="Aldolase"/>
    <property type="match status" value="1"/>
</dbReference>
<evidence type="ECO:0000256" key="6">
    <source>
        <dbReference type="PIRSR" id="PIRSR001365-2"/>
    </source>
</evidence>
<keyword evidence="2 4" id="KW-0456">Lyase</keyword>
<reference evidence="8" key="1">
    <citation type="submission" date="2016-10" db="EMBL/GenBank/DDBJ databases">
        <authorList>
            <person name="de Groot N.N."/>
        </authorList>
    </citation>
    <scope>NUCLEOTIDE SEQUENCE [LARGE SCALE GENOMIC DNA]</scope>
    <source>
        <strain evidence="8">DSM 20639</strain>
    </source>
</reference>
<evidence type="ECO:0000313" key="8">
    <source>
        <dbReference type="EMBL" id="SDE16704.1"/>
    </source>
</evidence>
<dbReference type="CDD" id="cd00408">
    <property type="entry name" value="DHDPS-like"/>
    <property type="match status" value="1"/>
</dbReference>
<dbReference type="Proteomes" id="UP000182744">
    <property type="component" value="Unassembled WGS sequence"/>
</dbReference>
<dbReference type="Gene3D" id="3.20.20.70">
    <property type="entry name" value="Aldolase class I"/>
    <property type="match status" value="1"/>
</dbReference>
<dbReference type="Pfam" id="PF00701">
    <property type="entry name" value="DHDPS"/>
    <property type="match status" value="1"/>
</dbReference>
<protein>
    <submittedName>
        <fullName evidence="8">4-hydroxy-tetrahydrodipicolinate synthase</fullName>
    </submittedName>
    <submittedName>
        <fullName evidence="7">Dihydrodipicolinate synthase family protein</fullName>
        <ecNumber evidence="7">4.1.3.3</ecNumber>
        <ecNumber evidence="7">4.2.1.41</ecNumber>
        <ecNumber evidence="7">4.3.3.7</ecNumber>
    </submittedName>
</protein>
<feature type="active site" description="Proton donor/acceptor" evidence="5">
    <location>
        <position position="159"/>
    </location>
</feature>
<dbReference type="PANTHER" id="PTHR12128:SF66">
    <property type="entry name" value="4-HYDROXY-2-OXOGLUTARATE ALDOLASE, MITOCHONDRIAL"/>
    <property type="match status" value="1"/>
</dbReference>
<evidence type="ECO:0000256" key="3">
    <source>
        <dbReference type="ARBA" id="ARBA00023270"/>
    </source>
</evidence>
<dbReference type="InterPro" id="IPR013785">
    <property type="entry name" value="Aldolase_TIM"/>
</dbReference>
<keyword evidence="3" id="KW-0704">Schiff base</keyword>
<evidence type="ECO:0000256" key="1">
    <source>
        <dbReference type="ARBA" id="ARBA00007592"/>
    </source>
</evidence>
<dbReference type="GO" id="GO:0044281">
    <property type="term" value="P:small molecule metabolic process"/>
    <property type="evidence" value="ECO:0007669"/>
    <property type="project" value="UniProtKB-ARBA"/>
</dbReference>
<keyword evidence="9" id="KW-1185">Reference proteome</keyword>
<evidence type="ECO:0000256" key="5">
    <source>
        <dbReference type="PIRSR" id="PIRSR001365-1"/>
    </source>
</evidence>
<dbReference type="RefSeq" id="WP_176764473.1">
    <property type="nucleotide sequence ID" value="NZ_FNAU01000003.1"/>
</dbReference>
<reference evidence="9" key="2">
    <citation type="submission" date="2016-10" db="EMBL/GenBank/DDBJ databases">
        <authorList>
            <person name="Varghese N."/>
        </authorList>
    </citation>
    <scope>NUCLEOTIDE SEQUENCE [LARGE SCALE GENOMIC DNA]</scope>
    <source>
        <strain evidence="9">DSM 20639</strain>
    </source>
</reference>
<proteinExistence type="inferred from homology"/>
<dbReference type="EC" id="4.2.1.41" evidence="7"/>
<feature type="active site" description="Schiff-base intermediate with substrate" evidence="5">
    <location>
        <position position="188"/>
    </location>
</feature>
<dbReference type="EC" id="4.1.3.3" evidence="7"/>
<feature type="binding site" evidence="6">
    <location>
        <position position="233"/>
    </location>
    <ligand>
        <name>pyruvate</name>
        <dbReference type="ChEBI" id="CHEBI:15361"/>
    </ligand>
</feature>
<dbReference type="InterPro" id="IPR020625">
    <property type="entry name" value="Schiff_base-form_aldolases_AS"/>
</dbReference>
<gene>
    <name evidence="7" type="ORF">R6G71_04920</name>
    <name evidence="8" type="ORF">SAMN05421878_10323</name>
</gene>
<evidence type="ECO:0000313" key="7">
    <source>
        <dbReference type="EMBL" id="MDY5153389.1"/>
    </source>
</evidence>
<dbReference type="AlphaFoldDB" id="A0A1G7AP48"/>
<dbReference type="PROSITE" id="PS00666">
    <property type="entry name" value="DHDPS_2"/>
    <property type="match status" value="1"/>
</dbReference>
<dbReference type="Proteomes" id="UP001273799">
    <property type="component" value="Unassembled WGS sequence"/>
</dbReference>
<sequence length="332" mass="35421">MTSARASATTAKNPAAAPALPQRTVPAPKYLCPVITPFREDGSIDADACRTHWNKLCASGLDGILLLGSMGEFFALDAARKQELIRLAGAELTGKTHLMVGTGANSVAQSVELSRYAFDHGADSVILIAPYYMRLSEEDLFAHFSQIAQALADKPVYLYNFPDRTGNPLTGPLIRKLVEKHPNIVGIKDTISDVAGTRQLIAEVSPLAPDFIFYSGMDENFFHNVLAGGNGCIAGLSNVFPEVCAAGVATIQENDLSRIRSVQRILDAASALYGVVTFFPAAIKEATRQRGLDISPRSAATSAPLTEEARTQISGILAQVEALMEAEGIVTT</sequence>
<name>A0A1G7AP48_9ACTO</name>
<dbReference type="PIRSF" id="PIRSF001365">
    <property type="entry name" value="DHDPS"/>
    <property type="match status" value="1"/>
</dbReference>
<dbReference type="PANTHER" id="PTHR12128">
    <property type="entry name" value="DIHYDRODIPICOLINATE SYNTHASE"/>
    <property type="match status" value="1"/>
</dbReference>
<evidence type="ECO:0000256" key="2">
    <source>
        <dbReference type="ARBA" id="ARBA00023239"/>
    </source>
</evidence>
<comment type="similarity">
    <text evidence="1 4">Belongs to the DapA family.</text>
</comment>
<accession>A0A1G7AP48</accession>
<dbReference type="GO" id="GO:0008840">
    <property type="term" value="F:4-hydroxy-tetrahydrodipicolinate synthase activity"/>
    <property type="evidence" value="ECO:0007669"/>
    <property type="project" value="UniProtKB-EC"/>
</dbReference>
<dbReference type="InterPro" id="IPR002220">
    <property type="entry name" value="DapA-like"/>
</dbReference>
<organism evidence="8 9">
    <name type="scientific">Actinobaculum suis</name>
    <dbReference type="NCBI Taxonomy" id="1657"/>
    <lineage>
        <taxon>Bacteria</taxon>
        <taxon>Bacillati</taxon>
        <taxon>Actinomycetota</taxon>
        <taxon>Actinomycetes</taxon>
        <taxon>Actinomycetales</taxon>
        <taxon>Actinomycetaceae</taxon>
        <taxon>Actinobaculum</taxon>
    </lineage>
</organism>